<dbReference type="Pfam" id="PF04932">
    <property type="entry name" value="Wzy_C"/>
    <property type="match status" value="1"/>
</dbReference>
<keyword evidence="7" id="KW-0436">Ligase</keyword>
<protein>
    <submittedName>
        <fullName evidence="7">O-antigen ligase</fullName>
    </submittedName>
</protein>
<gene>
    <name evidence="7" type="ORF">HNR37_001195</name>
</gene>
<sequence length="408" mass="45965">MGGVKPLKDGGAILLFCLFLAHGKYAINYIRSSRLAQLAIVIFIYILVRTIVSVSVDGSDVDREWNRFWRHSRVILLAYLPFFLQQLRLFHIFLLLAFSVTALTLYDLLQIGGIAVLFDPGSRIYLSINQQWIGLTLAALMLASVWLVSNLLASKQLPVTYKLIAGVAILILNAYWLLAMFALQPRAAVGALFLGVLVAILIASIIGFIERKNDRSALFFASILFSISLVVSGFLYHSNQIGSIDRFSDDNFIHNLQHFQGFDIDSLERIPNSSSGYRLKMWGVSLLTILEAPLFGHGVNSVESIFAKYHNLGIHRFNHAHNTYLDITLRFGLVGLFLYISLWVLALWQVVRNYISGHMSVIGLSSLLGLSTMFLFALFFESYNLPSHGWYMVVLMMSLMTVPWKKKS</sequence>
<feature type="transmembrane region" description="Helical" evidence="5">
    <location>
        <begin position="385"/>
        <end position="404"/>
    </location>
</feature>
<dbReference type="PANTHER" id="PTHR37422:SF17">
    <property type="entry name" value="O-ANTIGEN LIGASE"/>
    <property type="match status" value="1"/>
</dbReference>
<dbReference type="InterPro" id="IPR051533">
    <property type="entry name" value="WaaL-like"/>
</dbReference>
<feature type="transmembrane region" description="Helical" evidence="5">
    <location>
        <begin position="189"/>
        <end position="209"/>
    </location>
</feature>
<feature type="transmembrane region" description="Helical" evidence="5">
    <location>
        <begin position="327"/>
        <end position="348"/>
    </location>
</feature>
<dbReference type="RefSeq" id="WP_221270427.1">
    <property type="nucleotide sequence ID" value="NZ_JACHID010000006.1"/>
</dbReference>
<evidence type="ECO:0000256" key="5">
    <source>
        <dbReference type="SAM" id="Phobius"/>
    </source>
</evidence>
<comment type="subcellular location">
    <subcellularLocation>
        <location evidence="1">Membrane</location>
        <topology evidence="1">Multi-pass membrane protein</topology>
    </subcellularLocation>
</comment>
<feature type="transmembrane region" description="Helical" evidence="5">
    <location>
        <begin position="132"/>
        <end position="151"/>
    </location>
</feature>
<feature type="transmembrane region" description="Helical" evidence="5">
    <location>
        <begin position="216"/>
        <end position="236"/>
    </location>
</feature>
<feature type="domain" description="O-antigen ligase-related" evidence="6">
    <location>
        <begin position="177"/>
        <end position="340"/>
    </location>
</feature>
<reference evidence="7 8" key="1">
    <citation type="submission" date="2020-08" db="EMBL/GenBank/DDBJ databases">
        <title>Genomic Encyclopedia of Type Strains, Phase IV (KMG-IV): sequencing the most valuable type-strain genomes for metagenomic binning, comparative biology and taxonomic classification.</title>
        <authorList>
            <person name="Goeker M."/>
        </authorList>
    </citation>
    <scope>NUCLEOTIDE SEQUENCE [LARGE SCALE GENOMIC DNA]</scope>
    <source>
        <strain evidence="7 8">DSM 22071</strain>
    </source>
</reference>
<keyword evidence="3 5" id="KW-1133">Transmembrane helix</keyword>
<keyword evidence="8" id="KW-1185">Reference proteome</keyword>
<keyword evidence="2 5" id="KW-0812">Transmembrane</keyword>
<dbReference type="EMBL" id="JACHID010000006">
    <property type="protein sequence ID" value="MBB5021881.1"/>
    <property type="molecule type" value="Genomic_DNA"/>
</dbReference>
<evidence type="ECO:0000313" key="7">
    <source>
        <dbReference type="EMBL" id="MBB5021881.1"/>
    </source>
</evidence>
<keyword evidence="4 5" id="KW-0472">Membrane</keyword>
<feature type="transmembrane region" description="Helical" evidence="5">
    <location>
        <begin position="163"/>
        <end position="183"/>
    </location>
</feature>
<dbReference type="InterPro" id="IPR007016">
    <property type="entry name" value="O-antigen_ligase-rel_domated"/>
</dbReference>
<dbReference type="PANTHER" id="PTHR37422">
    <property type="entry name" value="TEICHURONIC ACID BIOSYNTHESIS PROTEIN TUAE"/>
    <property type="match status" value="1"/>
</dbReference>
<evidence type="ECO:0000256" key="3">
    <source>
        <dbReference type="ARBA" id="ARBA00022989"/>
    </source>
</evidence>
<evidence type="ECO:0000313" key="8">
    <source>
        <dbReference type="Proteomes" id="UP000528322"/>
    </source>
</evidence>
<proteinExistence type="predicted"/>
<evidence type="ECO:0000259" key="6">
    <source>
        <dbReference type="Pfam" id="PF04932"/>
    </source>
</evidence>
<dbReference type="AlphaFoldDB" id="A0A7W7Y4D1"/>
<evidence type="ECO:0000256" key="4">
    <source>
        <dbReference type="ARBA" id="ARBA00023136"/>
    </source>
</evidence>
<name>A0A7W7Y4D1_9BACT</name>
<accession>A0A7W7Y4D1</accession>
<feature type="transmembrane region" description="Helical" evidence="5">
    <location>
        <begin position="76"/>
        <end position="98"/>
    </location>
</feature>
<evidence type="ECO:0000256" key="2">
    <source>
        <dbReference type="ARBA" id="ARBA00022692"/>
    </source>
</evidence>
<dbReference type="Proteomes" id="UP000528322">
    <property type="component" value="Unassembled WGS sequence"/>
</dbReference>
<comment type="caution">
    <text evidence="7">The sequence shown here is derived from an EMBL/GenBank/DDBJ whole genome shotgun (WGS) entry which is preliminary data.</text>
</comment>
<evidence type="ECO:0000256" key="1">
    <source>
        <dbReference type="ARBA" id="ARBA00004141"/>
    </source>
</evidence>
<feature type="transmembrane region" description="Helical" evidence="5">
    <location>
        <begin position="360"/>
        <end position="379"/>
    </location>
</feature>
<feature type="transmembrane region" description="Helical" evidence="5">
    <location>
        <begin position="36"/>
        <end position="56"/>
    </location>
</feature>
<organism evidence="7 8">
    <name type="scientific">Desulfurispira natronophila</name>
    <dbReference type="NCBI Taxonomy" id="682562"/>
    <lineage>
        <taxon>Bacteria</taxon>
        <taxon>Pseudomonadati</taxon>
        <taxon>Chrysiogenota</taxon>
        <taxon>Chrysiogenia</taxon>
        <taxon>Chrysiogenales</taxon>
        <taxon>Chrysiogenaceae</taxon>
        <taxon>Desulfurispira</taxon>
    </lineage>
</organism>
<dbReference type="GO" id="GO:0016020">
    <property type="term" value="C:membrane"/>
    <property type="evidence" value="ECO:0007669"/>
    <property type="project" value="UniProtKB-SubCell"/>
</dbReference>
<dbReference type="GO" id="GO:0016874">
    <property type="term" value="F:ligase activity"/>
    <property type="evidence" value="ECO:0007669"/>
    <property type="project" value="UniProtKB-KW"/>
</dbReference>